<reference evidence="1" key="1">
    <citation type="submission" date="2022-11" db="EMBL/GenBank/DDBJ databases">
        <title>Chromosomal genome sequence assembly and mating type (MAT) locus characterization of the leprose asexual lichenized fungus Lepraria neglecta (Nyl.) Erichsen.</title>
        <authorList>
            <person name="Allen J.L."/>
            <person name="Pfeffer B."/>
        </authorList>
    </citation>
    <scope>NUCLEOTIDE SEQUENCE</scope>
    <source>
        <strain evidence="1">Allen 5258</strain>
    </source>
</reference>
<accession>A0AAD9ZCW4</accession>
<protein>
    <submittedName>
        <fullName evidence="1">Uncharacterized protein</fullName>
    </submittedName>
</protein>
<organism evidence="1 2">
    <name type="scientific">Lepraria neglecta</name>
    <dbReference type="NCBI Taxonomy" id="209136"/>
    <lineage>
        <taxon>Eukaryota</taxon>
        <taxon>Fungi</taxon>
        <taxon>Dikarya</taxon>
        <taxon>Ascomycota</taxon>
        <taxon>Pezizomycotina</taxon>
        <taxon>Lecanoromycetes</taxon>
        <taxon>OSLEUM clade</taxon>
        <taxon>Lecanoromycetidae</taxon>
        <taxon>Lecanorales</taxon>
        <taxon>Lecanorineae</taxon>
        <taxon>Stereocaulaceae</taxon>
        <taxon>Lepraria</taxon>
    </lineage>
</organism>
<comment type="caution">
    <text evidence="1">The sequence shown here is derived from an EMBL/GenBank/DDBJ whole genome shotgun (WGS) entry which is preliminary data.</text>
</comment>
<proteinExistence type="predicted"/>
<evidence type="ECO:0000313" key="1">
    <source>
        <dbReference type="EMBL" id="KAK3175967.1"/>
    </source>
</evidence>
<sequence length="191" mass="22167">MYSNNNFKIVCDNKKAYSSTDRFIVPGRPITGSYVKHGGVVLDPWFEALETFPITWRSVEPRLLAVYGNLETITLALVSYRVINIKMARQQYKPKPEHLQRVKDSLNSSASRFTYHTTQMLRLCERLMQPNCPGPLEDTVFGIKSINWVEWEDPEGDNEIERTYYLCCGEDTSDESLLSSRKRDLWQRPAH</sequence>
<dbReference type="Proteomes" id="UP001276659">
    <property type="component" value="Unassembled WGS sequence"/>
</dbReference>
<dbReference type="EMBL" id="JASNWA010000004">
    <property type="protein sequence ID" value="KAK3175967.1"/>
    <property type="molecule type" value="Genomic_DNA"/>
</dbReference>
<gene>
    <name evidence="1" type="ORF">OEA41_007289</name>
</gene>
<evidence type="ECO:0000313" key="2">
    <source>
        <dbReference type="Proteomes" id="UP001276659"/>
    </source>
</evidence>
<keyword evidence="2" id="KW-1185">Reference proteome</keyword>
<name>A0AAD9ZCW4_9LECA</name>
<dbReference type="AlphaFoldDB" id="A0AAD9ZCW4"/>